<reference evidence="1" key="2">
    <citation type="submission" date="2021-08" db="EMBL/GenBank/DDBJ databases">
        <authorList>
            <person name="Tani A."/>
            <person name="Ola A."/>
            <person name="Ogura Y."/>
            <person name="Katsura K."/>
            <person name="Hayashi T."/>
        </authorList>
    </citation>
    <scope>NUCLEOTIDE SEQUENCE</scope>
    <source>
        <strain evidence="1">DSM 17168</strain>
    </source>
</reference>
<evidence type="ECO:0000313" key="2">
    <source>
        <dbReference type="Proteomes" id="UP001055153"/>
    </source>
</evidence>
<comment type="caution">
    <text evidence="1">The sequence shown here is derived from an EMBL/GenBank/DDBJ whole genome shotgun (WGS) entry which is preliminary data.</text>
</comment>
<evidence type="ECO:0000313" key="1">
    <source>
        <dbReference type="EMBL" id="GJE02296.1"/>
    </source>
</evidence>
<reference evidence="1" key="1">
    <citation type="journal article" date="2021" name="Front. Microbiol.">
        <title>Comprehensive Comparative Genomics and Phenotyping of Methylobacterium Species.</title>
        <authorList>
            <person name="Alessa O."/>
            <person name="Ogura Y."/>
            <person name="Fujitani Y."/>
            <person name="Takami H."/>
            <person name="Hayashi T."/>
            <person name="Sahin N."/>
            <person name="Tani A."/>
        </authorList>
    </citation>
    <scope>NUCLEOTIDE SEQUENCE</scope>
    <source>
        <strain evidence="1">DSM 17168</strain>
    </source>
</reference>
<dbReference type="EMBL" id="BPQQ01000052">
    <property type="protein sequence ID" value="GJE02296.1"/>
    <property type="molecule type" value="Genomic_DNA"/>
</dbReference>
<dbReference type="RefSeq" id="WP_238238139.1">
    <property type="nucleotide sequence ID" value="NZ_BPQQ01000052.1"/>
</dbReference>
<name>A0ABQ4SIX4_9HYPH</name>
<protein>
    <submittedName>
        <fullName evidence="1">Uncharacterized protein</fullName>
    </submittedName>
</protein>
<organism evidence="1 2">
    <name type="scientific">Methylobacterium isbiliense</name>
    <dbReference type="NCBI Taxonomy" id="315478"/>
    <lineage>
        <taxon>Bacteria</taxon>
        <taxon>Pseudomonadati</taxon>
        <taxon>Pseudomonadota</taxon>
        <taxon>Alphaproteobacteria</taxon>
        <taxon>Hyphomicrobiales</taxon>
        <taxon>Methylobacteriaceae</taxon>
        <taxon>Methylobacterium</taxon>
    </lineage>
</organism>
<proteinExistence type="predicted"/>
<sequence length="119" mass="13044">MGRMILRDEALLAGRSLDDPALVARILALPDDAAIRLRVAGEAIRFRKRPDQAGGAPLDLEVDPSDAPAWAALRRRRRGEEVPVEAEPGRGQVDPYLLSLSMTLDEWNSPEDAQAYDGL</sequence>
<accession>A0ABQ4SIX4</accession>
<gene>
    <name evidence="1" type="ORF">GMJLKIPL_4242</name>
</gene>
<dbReference type="Proteomes" id="UP001055153">
    <property type="component" value="Unassembled WGS sequence"/>
</dbReference>
<keyword evidence="2" id="KW-1185">Reference proteome</keyword>